<comment type="subcellular location">
    <subcellularLocation>
        <location evidence="6">Cell membrane</location>
        <topology evidence="6">Multi-pass membrane protein</topology>
    </subcellularLocation>
    <subcellularLocation>
        <location evidence="1">Membrane</location>
        <topology evidence="1">Multi-pass membrane protein</topology>
    </subcellularLocation>
</comment>
<keyword evidence="4 6" id="KW-0472">Membrane</keyword>
<evidence type="ECO:0000313" key="9">
    <source>
        <dbReference type="EMBL" id="GAA4403142.1"/>
    </source>
</evidence>
<organism evidence="9 10">
    <name type="scientific">Ornithinibacter aureus</name>
    <dbReference type="NCBI Taxonomy" id="622664"/>
    <lineage>
        <taxon>Bacteria</taxon>
        <taxon>Bacillati</taxon>
        <taxon>Actinomycetota</taxon>
        <taxon>Actinomycetes</taxon>
        <taxon>Micrococcales</taxon>
        <taxon>Intrasporangiaceae</taxon>
        <taxon>Ornithinibacter</taxon>
    </lineage>
</organism>
<evidence type="ECO:0000256" key="3">
    <source>
        <dbReference type="ARBA" id="ARBA00022989"/>
    </source>
</evidence>
<keyword evidence="3 6" id="KW-1133">Transmembrane helix</keyword>
<comment type="caution">
    <text evidence="9">The sequence shown here is derived from an EMBL/GenBank/DDBJ whole genome shotgun (WGS) entry which is preliminary data.</text>
</comment>
<protein>
    <recommendedName>
        <fullName evidence="6">Transport permease protein</fullName>
    </recommendedName>
</protein>
<gene>
    <name evidence="9" type="ORF">GCM10023153_32890</name>
</gene>
<dbReference type="Proteomes" id="UP001500390">
    <property type="component" value="Unassembled WGS sequence"/>
</dbReference>
<feature type="transmembrane region" description="Helical" evidence="6">
    <location>
        <begin position="140"/>
        <end position="161"/>
    </location>
</feature>
<name>A0ABP8KBB1_9MICO</name>
<keyword evidence="6" id="KW-1003">Cell membrane</keyword>
<dbReference type="PROSITE" id="PS51012">
    <property type="entry name" value="ABC_TM2"/>
    <property type="match status" value="1"/>
</dbReference>
<evidence type="ECO:0000256" key="7">
    <source>
        <dbReference type="SAM" id="MobiDB-lite"/>
    </source>
</evidence>
<sequence length="285" mass="30469">MSSPTLAEDAVAHPGGSGRLTPGVRPPLSRGERVSSAIAYHHRVYLRTWRGTLIGRFASPLFFLASMGLGLGGLVDDRTGGVDGVPYLRYVAAGILAMQAMWLAFGESTYPVMTYIRWNQMYAGMLATPLSVTEVLLGHLVYVGAHLAMTTAIFLVVAAFFGAFTSAWVVLAVPICVLVGLAFAVPMFAFSAHVDNDNAFAILFRFLVTPVMLFSGVFFPIEQLPSVLQPVAWVLPLGHGVELVRAVSGGPHLGVGDLGHLAVLLAYVGIGWLVARRAFTKRLAS</sequence>
<dbReference type="InterPro" id="IPR047817">
    <property type="entry name" value="ABC2_TM_bact-type"/>
</dbReference>
<feature type="transmembrane region" description="Helical" evidence="6">
    <location>
        <begin position="87"/>
        <end position="105"/>
    </location>
</feature>
<proteinExistence type="inferred from homology"/>
<reference evidence="10" key="1">
    <citation type="journal article" date="2019" name="Int. J. Syst. Evol. Microbiol.">
        <title>The Global Catalogue of Microorganisms (GCM) 10K type strain sequencing project: providing services to taxonomists for standard genome sequencing and annotation.</title>
        <authorList>
            <consortium name="The Broad Institute Genomics Platform"/>
            <consortium name="The Broad Institute Genome Sequencing Center for Infectious Disease"/>
            <person name="Wu L."/>
            <person name="Ma J."/>
        </authorList>
    </citation>
    <scope>NUCLEOTIDE SEQUENCE [LARGE SCALE GENOMIC DNA]</scope>
    <source>
        <strain evidence="10">JCM 17738</strain>
    </source>
</reference>
<dbReference type="InterPro" id="IPR000412">
    <property type="entry name" value="ABC_2_transport"/>
</dbReference>
<keyword evidence="6" id="KW-0813">Transport</keyword>
<keyword evidence="5" id="KW-0046">Antibiotic resistance</keyword>
<dbReference type="InterPro" id="IPR051784">
    <property type="entry name" value="Nod_factor_ABC_transporter"/>
</dbReference>
<dbReference type="PANTHER" id="PTHR43229:SF2">
    <property type="entry name" value="NODULATION PROTEIN J"/>
    <property type="match status" value="1"/>
</dbReference>
<evidence type="ECO:0000313" key="10">
    <source>
        <dbReference type="Proteomes" id="UP001500390"/>
    </source>
</evidence>
<comment type="similarity">
    <text evidence="6">Belongs to the ABC-2 integral membrane protein family.</text>
</comment>
<feature type="domain" description="ABC transmembrane type-2" evidence="8">
    <location>
        <begin position="51"/>
        <end position="282"/>
    </location>
</feature>
<accession>A0ABP8KBB1</accession>
<evidence type="ECO:0000259" key="8">
    <source>
        <dbReference type="PROSITE" id="PS51012"/>
    </source>
</evidence>
<dbReference type="RefSeq" id="WP_159898541.1">
    <property type="nucleotide sequence ID" value="NZ_BAABFX010000050.1"/>
</dbReference>
<feature type="transmembrane region" description="Helical" evidence="6">
    <location>
        <begin position="53"/>
        <end position="75"/>
    </location>
</feature>
<evidence type="ECO:0000256" key="1">
    <source>
        <dbReference type="ARBA" id="ARBA00004141"/>
    </source>
</evidence>
<dbReference type="InterPro" id="IPR013525">
    <property type="entry name" value="ABC2_TM"/>
</dbReference>
<dbReference type="Pfam" id="PF01061">
    <property type="entry name" value="ABC2_membrane"/>
    <property type="match status" value="1"/>
</dbReference>
<evidence type="ECO:0000256" key="6">
    <source>
        <dbReference type="RuleBase" id="RU361157"/>
    </source>
</evidence>
<evidence type="ECO:0000256" key="5">
    <source>
        <dbReference type="ARBA" id="ARBA00023251"/>
    </source>
</evidence>
<evidence type="ECO:0000256" key="4">
    <source>
        <dbReference type="ARBA" id="ARBA00023136"/>
    </source>
</evidence>
<evidence type="ECO:0000256" key="2">
    <source>
        <dbReference type="ARBA" id="ARBA00022692"/>
    </source>
</evidence>
<dbReference type="PRINTS" id="PR00164">
    <property type="entry name" value="ABC2TRNSPORT"/>
</dbReference>
<dbReference type="PIRSF" id="PIRSF006648">
    <property type="entry name" value="DrrB"/>
    <property type="match status" value="1"/>
</dbReference>
<dbReference type="PANTHER" id="PTHR43229">
    <property type="entry name" value="NODULATION PROTEIN J"/>
    <property type="match status" value="1"/>
</dbReference>
<feature type="region of interest" description="Disordered" evidence="7">
    <location>
        <begin position="1"/>
        <end position="28"/>
    </location>
</feature>
<keyword evidence="2 6" id="KW-0812">Transmembrane</keyword>
<feature type="transmembrane region" description="Helical" evidence="6">
    <location>
        <begin position="258"/>
        <end position="275"/>
    </location>
</feature>
<feature type="transmembrane region" description="Helical" evidence="6">
    <location>
        <begin position="167"/>
        <end position="190"/>
    </location>
</feature>
<feature type="transmembrane region" description="Helical" evidence="6">
    <location>
        <begin position="202"/>
        <end position="221"/>
    </location>
</feature>
<keyword evidence="10" id="KW-1185">Reference proteome</keyword>
<dbReference type="EMBL" id="BAABFX010000050">
    <property type="protein sequence ID" value="GAA4403142.1"/>
    <property type="molecule type" value="Genomic_DNA"/>
</dbReference>